<accession>A0A3M6UPA6</accession>
<protein>
    <recommendedName>
        <fullName evidence="6">AP-4 complex accessory subunit Tepsin VHS/ENTH-like domain-containing protein</fullName>
    </recommendedName>
</protein>
<dbReference type="EMBL" id="RCHS01001049">
    <property type="protein sequence ID" value="RMX55451.1"/>
    <property type="molecule type" value="Genomic_DNA"/>
</dbReference>
<comment type="subcellular location">
    <subcellularLocation>
        <location evidence="1">Cytoplasmic vesicle</location>
    </subcellularLocation>
    <subcellularLocation>
        <location evidence="2">Golgi apparatus</location>
    </subcellularLocation>
</comment>
<evidence type="ECO:0000256" key="3">
    <source>
        <dbReference type="ARBA" id="ARBA00023034"/>
    </source>
</evidence>
<dbReference type="Pfam" id="PF25827">
    <property type="entry name" value="TVHS-like"/>
    <property type="match status" value="1"/>
</dbReference>
<feature type="region of interest" description="Disordered" evidence="5">
    <location>
        <begin position="316"/>
        <end position="338"/>
    </location>
</feature>
<gene>
    <name evidence="7" type="ORF">pdam_00019372</name>
</gene>
<keyword evidence="3" id="KW-0333">Golgi apparatus</keyword>
<dbReference type="InterPro" id="IPR008942">
    <property type="entry name" value="ENTH_VHS"/>
</dbReference>
<dbReference type="InterPro" id="IPR035802">
    <property type="entry name" value="ENTH/VHS_tepsin"/>
</dbReference>
<keyword evidence="8" id="KW-1185">Reference proteome</keyword>
<evidence type="ECO:0000313" key="8">
    <source>
        <dbReference type="Proteomes" id="UP000275408"/>
    </source>
</evidence>
<feature type="compositionally biased region" description="Basic and acidic residues" evidence="5">
    <location>
        <begin position="316"/>
        <end position="329"/>
    </location>
</feature>
<dbReference type="STRING" id="46731.A0A3M6UPA6"/>
<evidence type="ECO:0000259" key="6">
    <source>
        <dbReference type="Pfam" id="PF25827"/>
    </source>
</evidence>
<organism evidence="7 8">
    <name type="scientific">Pocillopora damicornis</name>
    <name type="common">Cauliflower coral</name>
    <name type="synonym">Millepora damicornis</name>
    <dbReference type="NCBI Taxonomy" id="46731"/>
    <lineage>
        <taxon>Eukaryota</taxon>
        <taxon>Metazoa</taxon>
        <taxon>Cnidaria</taxon>
        <taxon>Anthozoa</taxon>
        <taxon>Hexacorallia</taxon>
        <taxon>Scleractinia</taxon>
        <taxon>Astrocoeniina</taxon>
        <taxon>Pocilloporidae</taxon>
        <taxon>Pocillopora</taxon>
    </lineage>
</organism>
<evidence type="ECO:0000256" key="4">
    <source>
        <dbReference type="ARBA" id="ARBA00023329"/>
    </source>
</evidence>
<dbReference type="AlphaFoldDB" id="A0A3M6UPA6"/>
<sequence>KPHRIRLAGVGFKMAAQMASSAMEKVSEKVSFAKKIPLLMKATSDDNNPTSGYIYQEITSILLGLPLRLNCIYYWKAVVACYAKKCITYESLSSCNSLLDFFISRLKRQSPYIKYKVCDMTLICKRGMDAYNLKDHDKRGRPLQYHNIKYLIYIINCSNFFLCLQVLKILCYVGSNGHSEFRSALRHKSDIVRETESFTGQLDHLQGDALNQRVRAAASELIALLFNVESSGTSTMHAMRGPTGKKMEGFGNSPSQQPKNKTWLDSMKTMAEHLPEAANRFASKKEKESMASTGGSTGGIRFVNYVDFSDPDSDSKTFVDDEVSHHSSGDQESVEPEDTLSVEVHLVENITSEGGIRAVPSKQDLNQFTKRCSSLNFNEVLIALNSRLLEPVTEVQLKSLHVLEHLLKSDIPCVASRMSRFCTNLEGITKSESGSVLSKATKILYLLNAKRKTEGTEKGKHEVYDIDHRFWPK</sequence>
<dbReference type="CDD" id="cd03572">
    <property type="entry name" value="ENTH_like_Tepsin"/>
    <property type="match status" value="1"/>
</dbReference>
<dbReference type="InterPro" id="IPR039273">
    <property type="entry name" value="TEPSIN"/>
</dbReference>
<name>A0A3M6UPA6_POCDA</name>
<dbReference type="InterPro" id="IPR016024">
    <property type="entry name" value="ARM-type_fold"/>
</dbReference>
<evidence type="ECO:0000256" key="2">
    <source>
        <dbReference type="ARBA" id="ARBA00004555"/>
    </source>
</evidence>
<proteinExistence type="predicted"/>
<evidence type="ECO:0000313" key="7">
    <source>
        <dbReference type="EMBL" id="RMX55451.1"/>
    </source>
</evidence>
<evidence type="ECO:0000256" key="1">
    <source>
        <dbReference type="ARBA" id="ARBA00004541"/>
    </source>
</evidence>
<evidence type="ECO:0000256" key="5">
    <source>
        <dbReference type="SAM" id="MobiDB-lite"/>
    </source>
</evidence>
<dbReference type="GO" id="GO:0031410">
    <property type="term" value="C:cytoplasmic vesicle"/>
    <property type="evidence" value="ECO:0007669"/>
    <property type="project" value="UniProtKB-SubCell"/>
</dbReference>
<dbReference type="GO" id="GO:0032588">
    <property type="term" value="C:trans-Golgi network membrane"/>
    <property type="evidence" value="ECO:0007669"/>
    <property type="project" value="TreeGrafter"/>
</dbReference>
<dbReference type="PANTHER" id="PTHR21514">
    <property type="entry name" value="AP-4 COMPLEX ACCESSORY SUBUNIT TEPSIN"/>
    <property type="match status" value="1"/>
</dbReference>
<feature type="domain" description="AP-4 complex accessory subunit Tepsin VHS/ENTH-like" evidence="6">
    <location>
        <begin position="343"/>
        <end position="444"/>
    </location>
</feature>
<reference evidence="7 8" key="1">
    <citation type="journal article" date="2018" name="Sci. Rep.">
        <title>Comparative analysis of the Pocillopora damicornis genome highlights role of immune system in coral evolution.</title>
        <authorList>
            <person name="Cunning R."/>
            <person name="Bay R.A."/>
            <person name="Gillette P."/>
            <person name="Baker A.C."/>
            <person name="Traylor-Knowles N."/>
        </authorList>
    </citation>
    <scope>NUCLEOTIDE SEQUENCE [LARGE SCALE GENOMIC DNA]</scope>
    <source>
        <strain evidence="7">RSMAS</strain>
        <tissue evidence="7">Whole animal</tissue>
    </source>
</reference>
<dbReference type="Proteomes" id="UP000275408">
    <property type="component" value="Unassembled WGS sequence"/>
</dbReference>
<dbReference type="SUPFAM" id="SSF48371">
    <property type="entry name" value="ARM repeat"/>
    <property type="match status" value="1"/>
</dbReference>
<dbReference type="InterPro" id="IPR058028">
    <property type="entry name" value="Tepsin_VHS/ENTH-like"/>
</dbReference>
<dbReference type="OrthoDB" id="118154at2759"/>
<dbReference type="PANTHER" id="PTHR21514:SF0">
    <property type="entry name" value="AP-4 COMPLEX ACCESSORY SUBUNIT TEPSIN"/>
    <property type="match status" value="1"/>
</dbReference>
<feature type="non-terminal residue" evidence="7">
    <location>
        <position position="1"/>
    </location>
</feature>
<dbReference type="Gene3D" id="1.25.40.90">
    <property type="match status" value="2"/>
</dbReference>
<comment type="caution">
    <text evidence="7">The sequence shown here is derived from an EMBL/GenBank/DDBJ whole genome shotgun (WGS) entry which is preliminary data.</text>
</comment>
<keyword evidence="4" id="KW-0968">Cytoplasmic vesicle</keyword>